<dbReference type="Proteomes" id="UP001055167">
    <property type="component" value="Unassembled WGS sequence"/>
</dbReference>
<reference evidence="1" key="2">
    <citation type="submission" date="2021-08" db="EMBL/GenBank/DDBJ databases">
        <authorList>
            <person name="Tani A."/>
            <person name="Ola A."/>
            <person name="Ogura Y."/>
            <person name="Katsura K."/>
            <person name="Hayashi T."/>
        </authorList>
    </citation>
    <scope>NUCLEOTIDE SEQUENCE</scope>
    <source>
        <strain evidence="1">KCTC 52305</strain>
    </source>
</reference>
<reference evidence="1" key="1">
    <citation type="journal article" date="2021" name="Front. Microbiol.">
        <title>Comprehensive Comparative Genomics and Phenotyping of Methylobacterium Species.</title>
        <authorList>
            <person name="Alessa O."/>
            <person name="Ogura Y."/>
            <person name="Fujitani Y."/>
            <person name="Takami H."/>
            <person name="Hayashi T."/>
            <person name="Sahin N."/>
            <person name="Tani A."/>
        </authorList>
    </citation>
    <scope>NUCLEOTIDE SEQUENCE</scope>
    <source>
        <strain evidence="1">KCTC 52305</strain>
    </source>
</reference>
<keyword evidence="2" id="KW-1185">Reference proteome</keyword>
<gene>
    <name evidence="1" type="ORF">OPKNFCMD_3728</name>
</gene>
<evidence type="ECO:0000313" key="2">
    <source>
        <dbReference type="Proteomes" id="UP001055167"/>
    </source>
</evidence>
<sequence>MTARFRLTRAYIDLGRAGRRRWPAGAEGHLVKEPAATGGEARVPERGRGLAACAAPAPRRRATEADPLVAEVQALAATVARLGLGRLPALIERRSREDVTFGTQAHAIDGLRADVEQSLAALGRMIDAAQDLLRAGRVPGPALGALRARIRVEAAACGRRLEALMGALEASGCLPEAGGDEAAG</sequence>
<evidence type="ECO:0008006" key="3">
    <source>
        <dbReference type="Google" id="ProtNLM"/>
    </source>
</evidence>
<comment type="caution">
    <text evidence="1">The sequence shown here is derived from an EMBL/GenBank/DDBJ whole genome shotgun (WGS) entry which is preliminary data.</text>
</comment>
<protein>
    <recommendedName>
        <fullName evidence="3">HAMP domain-containing protein</fullName>
    </recommendedName>
</protein>
<dbReference type="EMBL" id="BPQH01000011">
    <property type="protein sequence ID" value="GJD50977.1"/>
    <property type="molecule type" value="Genomic_DNA"/>
</dbReference>
<dbReference type="RefSeq" id="WP_128563665.1">
    <property type="nucleotide sequence ID" value="NZ_BPQH01000011.1"/>
</dbReference>
<evidence type="ECO:0000313" key="1">
    <source>
        <dbReference type="EMBL" id="GJD50977.1"/>
    </source>
</evidence>
<organism evidence="1 2">
    <name type="scientific">Methylobacterium crusticola</name>
    <dbReference type="NCBI Taxonomy" id="1697972"/>
    <lineage>
        <taxon>Bacteria</taxon>
        <taxon>Pseudomonadati</taxon>
        <taxon>Pseudomonadota</taxon>
        <taxon>Alphaproteobacteria</taxon>
        <taxon>Hyphomicrobiales</taxon>
        <taxon>Methylobacteriaceae</taxon>
        <taxon>Methylobacterium</taxon>
    </lineage>
</organism>
<name>A0ABQ4R2J3_9HYPH</name>
<proteinExistence type="predicted"/>
<accession>A0ABQ4R2J3</accession>